<feature type="region of interest" description="Disordered" evidence="2">
    <location>
        <begin position="242"/>
        <end position="298"/>
    </location>
</feature>
<feature type="region of interest" description="Disordered" evidence="2">
    <location>
        <begin position="2966"/>
        <end position="2997"/>
    </location>
</feature>
<feature type="compositionally biased region" description="Polar residues" evidence="2">
    <location>
        <begin position="283"/>
        <end position="298"/>
    </location>
</feature>
<evidence type="ECO:0000313" key="7">
    <source>
        <dbReference type="EMBL" id="CAH1273048.1"/>
    </source>
</evidence>
<dbReference type="PANTHER" id="PTHR21224:SF1">
    <property type="entry name" value="INTEGRATOR COMPLEX SUBUNIT 1"/>
    <property type="match status" value="1"/>
</dbReference>
<dbReference type="InterPro" id="IPR053966">
    <property type="entry name" value="INTS1_INTS2-bd"/>
</dbReference>
<dbReference type="GO" id="GO:0034474">
    <property type="term" value="P:U2 snRNA 3'-end processing"/>
    <property type="evidence" value="ECO:0007669"/>
    <property type="project" value="InterPro"/>
</dbReference>
<evidence type="ECO:0000259" key="4">
    <source>
        <dbReference type="Pfam" id="PF22927"/>
    </source>
</evidence>
<dbReference type="OrthoDB" id="19938at2759"/>
<feature type="compositionally biased region" description="Low complexity" evidence="2">
    <location>
        <begin position="51"/>
        <end position="60"/>
    </location>
</feature>
<feature type="region of interest" description="Disordered" evidence="2">
    <location>
        <begin position="1229"/>
        <end position="1264"/>
    </location>
</feature>
<dbReference type="PANTHER" id="PTHR21224">
    <property type="entry name" value="INTEGRATOR COMPLEX SUBUNIT 1"/>
    <property type="match status" value="1"/>
</dbReference>
<evidence type="ECO:0000256" key="2">
    <source>
        <dbReference type="SAM" id="MobiDB-lite"/>
    </source>
</evidence>
<dbReference type="InterPro" id="IPR022145">
    <property type="entry name" value="INTS1_RPB2-bd"/>
</dbReference>
<feature type="coiled-coil region" evidence="1">
    <location>
        <begin position="1014"/>
        <end position="1044"/>
    </location>
</feature>
<feature type="domain" description="Integrator complex subunit 1 R4" evidence="5">
    <location>
        <begin position="3016"/>
        <end position="3117"/>
    </location>
</feature>
<dbReference type="GO" id="GO:0032039">
    <property type="term" value="C:integrator complex"/>
    <property type="evidence" value="ECO:0007669"/>
    <property type="project" value="InterPro"/>
</dbReference>
<dbReference type="Pfam" id="PF22929">
    <property type="entry name" value="INTS1_INTS2-bd"/>
    <property type="match status" value="1"/>
</dbReference>
<evidence type="ECO:0000256" key="1">
    <source>
        <dbReference type="SAM" id="Coils"/>
    </source>
</evidence>
<feature type="region of interest" description="Disordered" evidence="2">
    <location>
        <begin position="1"/>
        <end position="60"/>
    </location>
</feature>
<dbReference type="Pfam" id="PF12432">
    <property type="entry name" value="INTS1_RP2B-bd"/>
    <property type="match status" value="1"/>
</dbReference>
<evidence type="ECO:0000259" key="5">
    <source>
        <dbReference type="Pfam" id="PF22928"/>
    </source>
</evidence>
<accession>A0A8K0AD03</accession>
<evidence type="ECO:0000259" key="3">
    <source>
        <dbReference type="Pfam" id="PF12432"/>
    </source>
</evidence>
<dbReference type="Pfam" id="PF22928">
    <property type="entry name" value="INTS1_R4"/>
    <property type="match status" value="1"/>
</dbReference>
<dbReference type="Pfam" id="PF22927">
    <property type="entry name" value="INT1_R3"/>
    <property type="match status" value="1"/>
</dbReference>
<dbReference type="InterPro" id="IPR038902">
    <property type="entry name" value="INTS1"/>
</dbReference>
<feature type="domain" description="Integrator complex subunit 1 R3" evidence="4">
    <location>
        <begin position="2795"/>
        <end position="2952"/>
    </location>
</feature>
<evidence type="ECO:0000313" key="8">
    <source>
        <dbReference type="Proteomes" id="UP000838412"/>
    </source>
</evidence>
<dbReference type="InterPro" id="IPR053964">
    <property type="entry name" value="INT1_R3"/>
</dbReference>
<feature type="compositionally biased region" description="Polar residues" evidence="2">
    <location>
        <begin position="242"/>
        <end position="253"/>
    </location>
</feature>
<dbReference type="EMBL" id="OV696694">
    <property type="protein sequence ID" value="CAH1273048.1"/>
    <property type="molecule type" value="Genomic_DNA"/>
</dbReference>
<keyword evidence="1" id="KW-0175">Coiled coil</keyword>
<proteinExistence type="predicted"/>
<gene>
    <name evidence="7" type="primary">INTS1</name>
    <name evidence="7" type="ORF">BLAG_LOCUS24508</name>
</gene>
<dbReference type="SUPFAM" id="SSF48371">
    <property type="entry name" value="ARM repeat"/>
    <property type="match status" value="1"/>
</dbReference>
<protein>
    <submittedName>
        <fullName evidence="7">INTS1 protein</fullName>
    </submittedName>
</protein>
<name>A0A8K0AD03_BRALA</name>
<feature type="domain" description="Integrator complex subunit 1 RPB2-binding" evidence="3">
    <location>
        <begin position="384"/>
        <end position="484"/>
    </location>
</feature>
<feature type="compositionally biased region" description="Low complexity" evidence="2">
    <location>
        <begin position="2966"/>
        <end position="2981"/>
    </location>
</feature>
<keyword evidence="8" id="KW-1185">Reference proteome</keyword>
<reference evidence="7" key="1">
    <citation type="submission" date="2022-01" db="EMBL/GenBank/DDBJ databases">
        <authorList>
            <person name="Braso-Vives M."/>
        </authorList>
    </citation>
    <scope>NUCLEOTIDE SEQUENCE</scope>
</reference>
<dbReference type="InterPro" id="IPR053965">
    <property type="entry name" value="INTS1_R4"/>
</dbReference>
<evidence type="ECO:0000259" key="6">
    <source>
        <dbReference type="Pfam" id="PF22929"/>
    </source>
</evidence>
<organism evidence="7 8">
    <name type="scientific">Branchiostoma lanceolatum</name>
    <name type="common">Common lancelet</name>
    <name type="synonym">Amphioxus lanceolatum</name>
    <dbReference type="NCBI Taxonomy" id="7740"/>
    <lineage>
        <taxon>Eukaryota</taxon>
        <taxon>Metazoa</taxon>
        <taxon>Chordata</taxon>
        <taxon>Cephalochordata</taxon>
        <taxon>Leptocardii</taxon>
        <taxon>Amphioxiformes</taxon>
        <taxon>Branchiostomatidae</taxon>
        <taxon>Branchiostoma</taxon>
    </lineage>
</organism>
<feature type="compositionally biased region" description="Polar residues" evidence="2">
    <location>
        <begin position="260"/>
        <end position="269"/>
    </location>
</feature>
<dbReference type="InterPro" id="IPR016024">
    <property type="entry name" value="ARM-type_fold"/>
</dbReference>
<feature type="domain" description="Integrator complex subunit 1 INTS2-binding" evidence="6">
    <location>
        <begin position="1204"/>
        <end position="1565"/>
    </location>
</feature>
<dbReference type="Proteomes" id="UP000838412">
    <property type="component" value="Chromosome 9"/>
</dbReference>
<sequence length="3156" mass="350748">MDRGKLGGPRKTKPKGPPPTGELIALGSKPTPMATDPKLPSQQRKLSATGSSLLPSSSSAFAAKKPKLGVLTPLGRPAEGPKKPLVPTRESSVAPILVPASDLIDSILDAEAENNDDRVDSLIVGAINTLKSNKAKPDQAVFLSLMFLAKTKPLIFLSEGVTESFCSLLKRDVSFNFKSKGNPLVVVLTCNILMSAYQEEDNWPDNFVKVFVEDSLGERVWVDNPECKEFVANIQTAFNTRLPTKSGLTSDPSGRPPSSTPEHCPSPTQFGDDDDRGSDLSEGLTTSERLTPDDQSITPRYTFMQESIEGYILDTLKDQLTRRQAMDNLSRNLIRLMTVTCGYAEVRLMAVQRLEMWLQNPKLTRPAQELLMSVCLKCVTQDPQDLTRPAQELLMSVCLNCVTQDPQDVEVVSALIRVRLKTKPLINHYNSCMRELLNAHSENLSLVLKHTIYNELSNSRNPNNMSLLAVLFQHSPEEAAKFLAVVFQELLTNREDYLRAVRALLREIIRALRGDLNFAAFCRSLMQERSESQFMEMEGHLKERLLLQLTDLICLGCLLSVTAAVKEAASALARGEKKVDLETLRRFQLQSSVIQRDSVWWLHTIAPGMFKLNSTDYVQCIQKVLFMESAESYYSKDNWPPEGERAYLLRLVSEVPVQEDTLMRLLVIGLYLLRLVSEVPVQEDTLMRLLVTGLSRDLPLSAIKMNKQTNKQITLQSRYLLRLVSEVPVQEDTLMRLLVIGLSRDLPLSAVEALDLADQVVRRAASLHSPDFDVLPVERIQLVDAVLNLCAYHHPENIQLPQGYEPPTLAISNLYWKGWMLLLTVSAFNPANIGHAAWEHYPQLKCFMEMVMTNDYDWPPGTLATEEKKAELINKELQICELEKQEILEFESHLAAASTKVSITEANSLLIAQLISMDPRYVNNHHGYLSGVARRPPPSILQQLRSLNKSLKLGHLLCRCRAPDFLLDIIQRQGTSQSMPWLAELVESSEGSMEVLPVQCLCEFLLHDIGEEAAQQEDEELLEMEKSKMEMERLKQKSRKQDQLRRRLQTLLYGPDSQPNQTHEVLQYFLRRLGAQQRAGRNLAAKGAQQRAGRNLAAKGAQQRAGRNLAAKGAQQRAGRNLAAKGAQQRAGRNLAAKPCSLEAQKRLQFFLRTLGGAAEGRQEPGCKEAHKRLQYFLQQLGVQQRAGRNLAAKTSGLEAHKRLQYFLQQLEAQQRAGRNLAAKALSMLLAPRTPPRQRSSKDSSTSEAPEQDKEMAAAEEEEDAVTMVMEEEAVVCPPELKGFHWLLVELPKLPHFNIVLATTVYALRQACQTETDPMAVSAYMLFLSQHAPPVVSDMADLALDMATVIVERPTIIAHLMPRGVGGRDGGLGGREEADIAFCALLAIYIQYFKMVLQPQGEPAWSESQDQIFLRWSTGEGATMHILVVHAMIILLTYGEPRGDNEYNWLLEVWFPIQGQPPAAYLVDTSEEALLLPDWLKLRMIRSHVQRLVDAALLDLDPAQLVLFVQSFGIPMDSMSKLLICLDEAVTHNPLAMQQAVVDKAYMSQLVEVQHMRGVVGGEKFKAFLNDNGSLSTGESTSQGAVVDVEMISPVEEERGLSRRPQPSYRPPSTEAGWMQEIVKLFPVDPGVQITSAMKKDIVKGIQLGLSKEISAVTRGDERRESLGDILIATILQMCGGDYSIPFTSSLHQNSHLSCPIFRLLMARENSHLSCPIFRLLMAREVRLTCPSHLSVSPVVSPVCVGGGLLHPVHLQPPPELPPVLPHLQTPHGPRGKTHLSISPVYPHLSVSPVWGGGGLLHPVHLQPSPELPPVLPHLQTPHGPRGKTHLSILTCLSHLCGGDYCIPFTSSLHQNSHLSCPIFRLLMAREVRLTCPSHLSVSPVCVGGGDYSIPFTSSLHQNSHLSCPIFRLLMAREVRHTCPSHLSILTCLSHLCGGGDFSIPFTSSLHQNSHLSCPIFRLLMAREVRLTCPSHLSILTCLSHLCGGGGGYSIPFTSSLHQNSHLSCPIFRLLMAREVRLTCPSHLSILTCLSHLCGGGGYSIPFTSSLHQNSHLSCPIFRLLMARETPHGPRGKTHLSISPVYPHLSVSPEWGGGDYSIPFTSSLHQNSHLSCPIFRLLMARENSHLSGPIFRLLMAREVRLTCSISPVYPHLSVSPVCVWGGGDYSIPFTSSLHQNSHLSCPIFRLLMAREVRLTCPSHLSILTCLSHLCVGGGDYSIPFTSSLHQNSHLSCPIFRLLMARENSHLSCPIFRLLMAREVRLTCPSHLSVSPVCVGGGDYSIPFTSSLHQNSHLSCPIFRLLMAREVRHTCPSHLSILTCLSHLCGGGDFSIPFTSSLHQNSHLSCPIFRLLMAREVRLTCPSHLSILTCLSHLCGGGGYSIPFTSSLHQNSHLSCPIFRLLMARENVMRKRNQSSGFPALVSRLVKYHSSRGTLTTVLKQYHRQLAPVQKDINMLSALQAVLEAPYQHQQNLVRQAIAAIKHADPTQPLDFSLVHRVCALLCRFNSPLLEEFLVACLTLGLRLPPGHAGKGEVMTQSHTQLLARMLMEQRGVSAGGGRVPSPVSGLLVDWLETSDTEIVSTCPDHQLHLLFARDGGRSSTQPYLLALLTHQTNYDTLHRCIDFLLQGEGKDRISSTAALDFLWACIHIPKVWQGRDTKVPQRCLDKEKILQLRPSQLCCLVDYILQEAGESCPASPDDPGSLKESLSDSIQARLPLLLSCCHGNKKEVSAEVLAYLQKKMTGQDKDSVVAMATRQFLLLLYIRAPHMHTHDSVSEVISMEMEAAKGGYSQLDSFTHRLLSVLGNCAAGKVCEDRMYDTNILCRKLATVHPALLLRQLPMIAALLRGRVHLNFDEFVHRHHFLFFTHVLGLLELLVPHVFRKEHPLEDVLESYFDLLKEHYSSRRELGALVNKVIQFLHQFTSNDPQRAVALLQKHSATLHHVSKQYPDLSLLKSLLAGISLPSSSSDSVDETSSSSSKEGGLPETGRASPIPLVVPPASGTPWTAVQLAPFLKRIKKGQDHDDVLKVLHDLELTSKRRVDVLEHFLADLKRLMSDSHDDCRNIAHNLVMRHIKSKPSCAAEFLDSYLHCLDTNDHNIIKTTLRNLADYIVLCQEHSNVLVRKAFAVGVQMKIDTSNIIADAINMLRLEGYND</sequence>
<feature type="compositionally biased region" description="Polar residues" evidence="2">
    <location>
        <begin position="40"/>
        <end position="50"/>
    </location>
</feature>